<name>A0AAN8NFI8_9PEZI</name>
<dbReference type="CDD" id="cd15858">
    <property type="entry name" value="SNARE_VAM7"/>
    <property type="match status" value="1"/>
</dbReference>
<sequence length="364" mass="40487">MYEPELSIASYGTEAIPKPHTIYNISIRLPLRSFSLKKRYSDFDELHKSLISSVGIPPPIPLPPKSYLKSTVSNNEFAEERRQSLEEYIHAIQNDNDSRWRESPPWRQFLNLPSSTSNYESSSTSITSHLSSISNHTLTDPVLWLDAHRELKTFLQDARSEISRRDQATSVADQHDASAAAKKVLVKISGLLDNLERGLASQDRATGNNILGDGEVRRRKDLLASGMKERNALEALANSLSANKLQSGNKNSLEVMVTKDALATAAGNMRGRSTGRVLGAPVPETDRTRQLDNTGVLQLQQEIMKSQDEDLEALLKAVGRQKQVGVEIGQELDEQNQLLDSLGVDVERVNDKIRVVKKRVKNIG</sequence>
<dbReference type="PANTHER" id="PTHR22775:SF3">
    <property type="entry name" value="SORTING NEXIN-13"/>
    <property type="match status" value="1"/>
</dbReference>
<dbReference type="InterPro" id="IPR001683">
    <property type="entry name" value="PX_dom"/>
</dbReference>
<proteinExistence type="predicted"/>
<protein>
    <recommendedName>
        <fullName evidence="5">Syntaxin</fullName>
    </recommendedName>
</protein>
<evidence type="ECO:0008006" key="5">
    <source>
        <dbReference type="Google" id="ProtNLM"/>
    </source>
</evidence>
<evidence type="ECO:0000313" key="4">
    <source>
        <dbReference type="Proteomes" id="UP001307849"/>
    </source>
</evidence>
<gene>
    <name evidence="3" type="ORF">TWF506_009448</name>
</gene>
<reference evidence="3 4" key="1">
    <citation type="submission" date="2019-10" db="EMBL/GenBank/DDBJ databases">
        <authorList>
            <person name="Palmer J.M."/>
        </authorList>
    </citation>
    <scope>NUCLEOTIDE SEQUENCE [LARGE SCALE GENOMIC DNA]</scope>
    <source>
        <strain evidence="3 4">TWF506</strain>
    </source>
</reference>
<feature type="domain" description="T-SNARE coiled-coil homology" evidence="1">
    <location>
        <begin position="301"/>
        <end position="363"/>
    </location>
</feature>
<dbReference type="AlphaFoldDB" id="A0AAN8NFI8"/>
<dbReference type="InterPro" id="IPR000727">
    <property type="entry name" value="T_SNARE_dom"/>
</dbReference>
<dbReference type="SMART" id="SM00312">
    <property type="entry name" value="PX"/>
    <property type="match status" value="1"/>
</dbReference>
<accession>A0AAN8NFI8</accession>
<dbReference type="Pfam" id="PF00787">
    <property type="entry name" value="PX"/>
    <property type="match status" value="1"/>
</dbReference>
<dbReference type="SMART" id="SM00397">
    <property type="entry name" value="t_SNARE"/>
    <property type="match status" value="1"/>
</dbReference>
<keyword evidence="4" id="KW-1185">Reference proteome</keyword>
<dbReference type="Proteomes" id="UP001307849">
    <property type="component" value="Unassembled WGS sequence"/>
</dbReference>
<feature type="domain" description="PX" evidence="2">
    <location>
        <begin position="1"/>
        <end position="117"/>
    </location>
</feature>
<dbReference type="SUPFAM" id="SSF58038">
    <property type="entry name" value="SNARE fusion complex"/>
    <property type="match status" value="1"/>
</dbReference>
<comment type="caution">
    <text evidence="3">The sequence shown here is derived from an EMBL/GenBank/DDBJ whole genome shotgun (WGS) entry which is preliminary data.</text>
</comment>
<evidence type="ECO:0000259" key="2">
    <source>
        <dbReference type="PROSITE" id="PS50195"/>
    </source>
</evidence>
<dbReference type="CDD" id="cd06897">
    <property type="entry name" value="PX_SNARE"/>
    <property type="match status" value="1"/>
</dbReference>
<dbReference type="SUPFAM" id="SSF64268">
    <property type="entry name" value="PX domain"/>
    <property type="match status" value="1"/>
</dbReference>
<dbReference type="InterPro" id="IPR036871">
    <property type="entry name" value="PX_dom_sf"/>
</dbReference>
<dbReference type="EMBL" id="JAVHJM010000007">
    <property type="protein sequence ID" value="KAK6510330.1"/>
    <property type="molecule type" value="Genomic_DNA"/>
</dbReference>
<dbReference type="Gene3D" id="3.30.1520.10">
    <property type="entry name" value="Phox-like domain"/>
    <property type="match status" value="1"/>
</dbReference>
<evidence type="ECO:0000313" key="3">
    <source>
        <dbReference type="EMBL" id="KAK6510330.1"/>
    </source>
</evidence>
<evidence type="ECO:0000259" key="1">
    <source>
        <dbReference type="PROSITE" id="PS50192"/>
    </source>
</evidence>
<dbReference type="PANTHER" id="PTHR22775">
    <property type="entry name" value="SORTING NEXIN"/>
    <property type="match status" value="1"/>
</dbReference>
<dbReference type="PROSITE" id="PS50195">
    <property type="entry name" value="PX"/>
    <property type="match status" value="1"/>
</dbReference>
<organism evidence="3 4">
    <name type="scientific">Arthrobotrys conoides</name>
    <dbReference type="NCBI Taxonomy" id="74498"/>
    <lineage>
        <taxon>Eukaryota</taxon>
        <taxon>Fungi</taxon>
        <taxon>Dikarya</taxon>
        <taxon>Ascomycota</taxon>
        <taxon>Pezizomycotina</taxon>
        <taxon>Orbiliomycetes</taxon>
        <taxon>Orbiliales</taxon>
        <taxon>Orbiliaceae</taxon>
        <taxon>Arthrobotrys</taxon>
    </lineage>
</organism>
<dbReference type="GO" id="GO:0035091">
    <property type="term" value="F:phosphatidylinositol binding"/>
    <property type="evidence" value="ECO:0007669"/>
    <property type="project" value="InterPro"/>
</dbReference>
<dbReference type="PROSITE" id="PS50192">
    <property type="entry name" value="T_SNARE"/>
    <property type="match status" value="1"/>
</dbReference>
<dbReference type="Gene3D" id="1.20.5.110">
    <property type="match status" value="1"/>
</dbReference>